<evidence type="ECO:0000256" key="1">
    <source>
        <dbReference type="ARBA" id="ARBA00008061"/>
    </source>
</evidence>
<evidence type="ECO:0000313" key="6">
    <source>
        <dbReference type="Proteomes" id="UP000268623"/>
    </source>
</evidence>
<proteinExistence type="inferred from homology"/>
<evidence type="ECO:0000259" key="4">
    <source>
        <dbReference type="SMART" id="SM00642"/>
    </source>
</evidence>
<dbReference type="SUPFAM" id="SSF51445">
    <property type="entry name" value="(Trans)glycosidases"/>
    <property type="match status" value="1"/>
</dbReference>
<keyword evidence="3" id="KW-0326">Glycosidase</keyword>
<evidence type="ECO:0000256" key="2">
    <source>
        <dbReference type="ARBA" id="ARBA00022801"/>
    </source>
</evidence>
<keyword evidence="6" id="KW-1185">Reference proteome</keyword>
<name>A0A3M9XLF7_9HYPH</name>
<dbReference type="SUPFAM" id="SSF51011">
    <property type="entry name" value="Glycosyl hydrolase domain"/>
    <property type="match status" value="1"/>
</dbReference>
<dbReference type="CDD" id="cd11331">
    <property type="entry name" value="AmyAc_OligoGlu_like"/>
    <property type="match status" value="1"/>
</dbReference>
<dbReference type="InterPro" id="IPR045857">
    <property type="entry name" value="O16G_dom_2"/>
</dbReference>
<dbReference type="OrthoDB" id="9805159at2"/>
<dbReference type="PANTHER" id="PTHR10357:SF179">
    <property type="entry name" value="NEUTRAL AND BASIC AMINO ACID TRANSPORT PROTEIN RBAT"/>
    <property type="match status" value="1"/>
</dbReference>
<dbReference type="Proteomes" id="UP000268623">
    <property type="component" value="Unassembled WGS sequence"/>
</dbReference>
<comment type="similarity">
    <text evidence="1">Belongs to the glycosyl hydrolase 13 family.</text>
</comment>
<dbReference type="Gene3D" id="2.60.40.1180">
    <property type="entry name" value="Golgi alpha-mannosidase II"/>
    <property type="match status" value="1"/>
</dbReference>
<dbReference type="RefSeq" id="WP_123177330.1">
    <property type="nucleotide sequence ID" value="NZ_QWDD01000001.1"/>
</dbReference>
<evidence type="ECO:0000313" key="5">
    <source>
        <dbReference type="EMBL" id="RNJ48646.1"/>
    </source>
</evidence>
<dbReference type="FunFam" id="3.90.400.10:FF:000002">
    <property type="entry name" value="Sucrose isomerase"/>
    <property type="match status" value="1"/>
</dbReference>
<dbReference type="GO" id="GO:0004556">
    <property type="term" value="F:alpha-amylase activity"/>
    <property type="evidence" value="ECO:0007669"/>
    <property type="project" value="TreeGrafter"/>
</dbReference>
<dbReference type="PANTHER" id="PTHR10357">
    <property type="entry name" value="ALPHA-AMYLASE FAMILY MEMBER"/>
    <property type="match status" value="1"/>
</dbReference>
<dbReference type="InterPro" id="IPR013780">
    <property type="entry name" value="Glyco_hydro_b"/>
</dbReference>
<accession>A0A3M9XLF7</accession>
<dbReference type="EMBL" id="QWDD01000001">
    <property type="protein sequence ID" value="RNJ48646.1"/>
    <property type="molecule type" value="Genomic_DNA"/>
</dbReference>
<gene>
    <name evidence="5" type="ORF">D1O30_02385</name>
</gene>
<evidence type="ECO:0000256" key="3">
    <source>
        <dbReference type="ARBA" id="ARBA00023295"/>
    </source>
</evidence>
<sequence length="528" mass="59889">MPHSWWRTGTVYQIYPRSFQDSDGDGVGDLEGVRRRLDYLVWLGVDAIWLSPFYPSPMQDFGYDVSDYCDVDPLFGSLARFDALVGEAHAKGLKIIIDFVPNHTSNAHPWFLASKSARSDPKRDWYLWRDPAPNGGPPNNWFSHFGGGAWSWDEQTQQYYLHSFLPEQPDLNWRNPQVRAAMHDVLRFWLRRGVDGFRVDVISHIVKDAAFRDNPANPGWTGEGPDIIRLAQTYSSDQPEVHDVIAEMRRVVDEFDDRLLIGEIYLPIERLVAYYGKELQGVHLPFNFQLLDARWNAAEIGRLIEKYEAALPQGAWPNWVLSNHDRPRIAARVGSAQARIATMLLLTLRGTPTLYYGDEIGIGHVDIPADRIQDPWAKREPDVGVGRDPSRTPMQWDAGQFAGFSTREPWLPLTPDRETRNVATMRDDDSSILALTRKLLHYRRERAPLNKGEWRLLCSSDDILAYERVSGEERAFVALNFCSEPRSCALPTTAGATITISTHGGRCGEAVGTVLCFRRDEGVLLSSP</sequence>
<protein>
    <submittedName>
        <fullName evidence="5">Alpha-amylase</fullName>
    </submittedName>
</protein>
<dbReference type="InterPro" id="IPR017853">
    <property type="entry name" value="GH"/>
</dbReference>
<dbReference type="SMART" id="SM00642">
    <property type="entry name" value="Aamy"/>
    <property type="match status" value="1"/>
</dbReference>
<dbReference type="AlphaFoldDB" id="A0A3M9XLF7"/>
<dbReference type="Gene3D" id="3.90.400.10">
    <property type="entry name" value="Oligo-1,6-glucosidase, Domain 2"/>
    <property type="match status" value="1"/>
</dbReference>
<dbReference type="GO" id="GO:0009313">
    <property type="term" value="P:oligosaccharide catabolic process"/>
    <property type="evidence" value="ECO:0007669"/>
    <property type="project" value="TreeGrafter"/>
</dbReference>
<reference evidence="5 6" key="1">
    <citation type="submission" date="2018-08" db="EMBL/GenBank/DDBJ databases">
        <title>Genome sequence of Methylocystis hirsuta CSC1, a methanotroph able to accumulate PHAs.</title>
        <authorList>
            <person name="Bordel S."/>
            <person name="Rodriguez E."/>
            <person name="Gancedo J."/>
            <person name="Munoz R."/>
        </authorList>
    </citation>
    <scope>NUCLEOTIDE SEQUENCE [LARGE SCALE GENOMIC DNA]</scope>
    <source>
        <strain evidence="5 6">CSC1</strain>
    </source>
</reference>
<organism evidence="5 6">
    <name type="scientific">Methylocystis hirsuta</name>
    <dbReference type="NCBI Taxonomy" id="369798"/>
    <lineage>
        <taxon>Bacteria</taxon>
        <taxon>Pseudomonadati</taxon>
        <taxon>Pseudomonadota</taxon>
        <taxon>Alphaproteobacteria</taxon>
        <taxon>Hyphomicrobiales</taxon>
        <taxon>Methylocystaceae</taxon>
        <taxon>Methylocystis</taxon>
    </lineage>
</organism>
<dbReference type="Pfam" id="PF00128">
    <property type="entry name" value="Alpha-amylase"/>
    <property type="match status" value="1"/>
</dbReference>
<comment type="caution">
    <text evidence="5">The sequence shown here is derived from an EMBL/GenBank/DDBJ whole genome shotgun (WGS) entry which is preliminary data.</text>
</comment>
<feature type="domain" description="Glycosyl hydrolase family 13 catalytic" evidence="4">
    <location>
        <begin position="13"/>
        <end position="391"/>
    </location>
</feature>
<dbReference type="Gene3D" id="3.20.20.80">
    <property type="entry name" value="Glycosidases"/>
    <property type="match status" value="2"/>
</dbReference>
<keyword evidence="2" id="KW-0378">Hydrolase</keyword>
<dbReference type="InterPro" id="IPR006047">
    <property type="entry name" value="GH13_cat_dom"/>
</dbReference>